<evidence type="ECO:0000313" key="3">
    <source>
        <dbReference type="Proteomes" id="UP000808349"/>
    </source>
</evidence>
<dbReference type="EMBL" id="JADKFW010000004">
    <property type="protein sequence ID" value="MBK9717405.1"/>
    <property type="molecule type" value="Genomic_DNA"/>
</dbReference>
<sequence length="211" mass="25223">MQNFIFVLQFLVVLVFYYYRRTLIANQHILLLYIAIFTFIEDFGGHLLTIYQLINNMAYYSILSTIILLLYFYFYYQQIKNAAYKRIILYAAIFLGIFSVLNIIFIQKLFEKFTSYNFCIGSVIMCVIICMYVVETMKSDLIIDLKKNLLFWVSIGLFFYYLMNIPVMAGYNYLLESDSFTLRMIYRYITNVVLYIQYTLFIIGAICMKRT</sequence>
<dbReference type="Proteomes" id="UP000808349">
    <property type="component" value="Unassembled WGS sequence"/>
</dbReference>
<accession>A0A9D7S7L1</accession>
<feature type="transmembrane region" description="Helical" evidence="1">
    <location>
        <begin position="57"/>
        <end position="75"/>
    </location>
</feature>
<organism evidence="2 3">
    <name type="scientific">Candidatus Defluviibacterium haderslevense</name>
    <dbReference type="NCBI Taxonomy" id="2981993"/>
    <lineage>
        <taxon>Bacteria</taxon>
        <taxon>Pseudomonadati</taxon>
        <taxon>Bacteroidota</taxon>
        <taxon>Saprospiria</taxon>
        <taxon>Saprospirales</taxon>
        <taxon>Saprospiraceae</taxon>
        <taxon>Candidatus Defluviibacterium</taxon>
    </lineage>
</organism>
<reference evidence="2 3" key="1">
    <citation type="submission" date="2020-10" db="EMBL/GenBank/DDBJ databases">
        <title>Connecting structure to function with the recovery of over 1000 high-quality activated sludge metagenome-assembled genomes encoding full-length rRNA genes using long-read sequencing.</title>
        <authorList>
            <person name="Singleton C.M."/>
            <person name="Petriglieri F."/>
            <person name="Kristensen J.M."/>
            <person name="Kirkegaard R.H."/>
            <person name="Michaelsen T.Y."/>
            <person name="Andersen M.H."/>
            <person name="Karst S.M."/>
            <person name="Dueholm M.S."/>
            <person name="Nielsen P.H."/>
            <person name="Albertsen M."/>
        </authorList>
    </citation>
    <scope>NUCLEOTIDE SEQUENCE [LARGE SCALE GENOMIC DNA]</scope>
    <source>
        <strain evidence="2">Ribe_18-Q3-R11-54_BAT3C.373</strain>
    </source>
</reference>
<keyword evidence="1" id="KW-0812">Transmembrane</keyword>
<feature type="transmembrane region" description="Helical" evidence="1">
    <location>
        <begin position="30"/>
        <end position="51"/>
    </location>
</feature>
<comment type="caution">
    <text evidence="2">The sequence shown here is derived from an EMBL/GenBank/DDBJ whole genome shotgun (WGS) entry which is preliminary data.</text>
</comment>
<name>A0A9D7S7L1_9BACT</name>
<feature type="transmembrane region" description="Helical" evidence="1">
    <location>
        <begin position="113"/>
        <end position="137"/>
    </location>
</feature>
<feature type="transmembrane region" description="Helical" evidence="1">
    <location>
        <begin position="149"/>
        <end position="173"/>
    </location>
</feature>
<evidence type="ECO:0000256" key="1">
    <source>
        <dbReference type="SAM" id="Phobius"/>
    </source>
</evidence>
<protein>
    <submittedName>
        <fullName evidence="2">Uncharacterized protein</fullName>
    </submittedName>
</protein>
<feature type="transmembrane region" description="Helical" evidence="1">
    <location>
        <begin position="6"/>
        <end position="23"/>
    </location>
</feature>
<keyword evidence="1" id="KW-1133">Transmembrane helix</keyword>
<gene>
    <name evidence="2" type="ORF">IPO85_07815</name>
</gene>
<evidence type="ECO:0000313" key="2">
    <source>
        <dbReference type="EMBL" id="MBK9717405.1"/>
    </source>
</evidence>
<keyword evidence="1" id="KW-0472">Membrane</keyword>
<feature type="transmembrane region" description="Helical" evidence="1">
    <location>
        <begin position="185"/>
        <end position="208"/>
    </location>
</feature>
<proteinExistence type="predicted"/>
<feature type="transmembrane region" description="Helical" evidence="1">
    <location>
        <begin position="87"/>
        <end position="107"/>
    </location>
</feature>
<dbReference type="AlphaFoldDB" id="A0A9D7S7L1"/>